<dbReference type="Proteomes" id="UP000295023">
    <property type="component" value="Unassembled WGS sequence"/>
</dbReference>
<dbReference type="InterPro" id="IPR025827">
    <property type="entry name" value="Zn_ribbon_recom_dom"/>
</dbReference>
<keyword evidence="1" id="KW-0238">DNA-binding</keyword>
<keyword evidence="2" id="KW-0233">DNA recombination</keyword>
<evidence type="ECO:0000259" key="4">
    <source>
        <dbReference type="PROSITE" id="PS51737"/>
    </source>
</evidence>
<protein>
    <submittedName>
        <fullName evidence="5">Recombinase family protein</fullName>
    </submittedName>
</protein>
<dbReference type="GO" id="GO:0000150">
    <property type="term" value="F:DNA strand exchange activity"/>
    <property type="evidence" value="ECO:0007669"/>
    <property type="project" value="InterPro"/>
</dbReference>
<evidence type="ECO:0000256" key="1">
    <source>
        <dbReference type="ARBA" id="ARBA00023125"/>
    </source>
</evidence>
<dbReference type="AlphaFoldDB" id="A0A4R4D6S8"/>
<dbReference type="EMBL" id="SKBM01000027">
    <property type="protein sequence ID" value="TCZ55429.1"/>
    <property type="molecule type" value="Genomic_DNA"/>
</dbReference>
<dbReference type="InterPro" id="IPR011109">
    <property type="entry name" value="DNA_bind_recombinase_dom"/>
</dbReference>
<dbReference type="Pfam" id="PF13408">
    <property type="entry name" value="Zn_ribbon_recom"/>
    <property type="match status" value="1"/>
</dbReference>
<name>A0A4R4D6S8_9PROT</name>
<dbReference type="GO" id="GO:0003677">
    <property type="term" value="F:DNA binding"/>
    <property type="evidence" value="ECO:0007669"/>
    <property type="project" value="UniProtKB-KW"/>
</dbReference>
<dbReference type="InterPro" id="IPR050639">
    <property type="entry name" value="SSR_resolvase"/>
</dbReference>
<proteinExistence type="predicted"/>
<dbReference type="PROSITE" id="PS51736">
    <property type="entry name" value="RECOMBINASES_3"/>
    <property type="match status" value="1"/>
</dbReference>
<dbReference type="Pfam" id="PF00239">
    <property type="entry name" value="Resolvase"/>
    <property type="match status" value="1"/>
</dbReference>
<feature type="domain" description="Resolvase/invertase-type recombinase catalytic" evidence="3">
    <location>
        <begin position="4"/>
        <end position="165"/>
    </location>
</feature>
<dbReference type="OrthoDB" id="9791494at2"/>
<dbReference type="InterPro" id="IPR036162">
    <property type="entry name" value="Resolvase-like_N_sf"/>
</dbReference>
<dbReference type="SUPFAM" id="SSF53041">
    <property type="entry name" value="Resolvase-like"/>
    <property type="match status" value="1"/>
</dbReference>
<reference evidence="5 6" key="1">
    <citation type="submission" date="2019-03" db="EMBL/GenBank/DDBJ databases">
        <title>Paracraurococcus aquatilis NE82 genome sequence.</title>
        <authorList>
            <person name="Zhao Y."/>
            <person name="Du Z."/>
        </authorList>
    </citation>
    <scope>NUCLEOTIDE SEQUENCE [LARGE SCALE GENOMIC DNA]</scope>
    <source>
        <strain evidence="5 6">NE82</strain>
    </source>
</reference>
<evidence type="ECO:0000259" key="3">
    <source>
        <dbReference type="PROSITE" id="PS51736"/>
    </source>
</evidence>
<dbReference type="RefSeq" id="WP_132294622.1">
    <property type="nucleotide sequence ID" value="NZ_SKBM01000027.1"/>
</dbReference>
<dbReference type="PANTHER" id="PTHR30461">
    <property type="entry name" value="DNA-INVERTASE FROM LAMBDOID PROPHAGE"/>
    <property type="match status" value="1"/>
</dbReference>
<organism evidence="5 6">
    <name type="scientific">Roseicella aquatilis</name>
    <dbReference type="NCBI Taxonomy" id="2527868"/>
    <lineage>
        <taxon>Bacteria</taxon>
        <taxon>Pseudomonadati</taxon>
        <taxon>Pseudomonadota</taxon>
        <taxon>Alphaproteobacteria</taxon>
        <taxon>Acetobacterales</taxon>
        <taxon>Roseomonadaceae</taxon>
        <taxon>Roseicella</taxon>
    </lineage>
</organism>
<sequence length="524" mass="56950">MQPKAFSYLRFSTPEQMKGDSFRRQTALAEEYVHRHGLALDTELTFRDLGVSAFRGRNARTGALGAFLRAVDDGLVPEGSFLLVESLDRVTRQDPWEALPVFQQVINAGVTIVTLQDGKTYSRAELRENPFRLMESLFVMVRAHEESATKARRLKAAWVGKRAKAQEKPLTSRVPAWIELDKASGAFHLIPDRAAVVQRIFAMAAEGAGQHRIAETLNREGVPTFGDNGTKRRAGMWHRSYVAKILGSPAAGGTLVPHQIEHGEGGRKVRKPLEALDKYYPAAVDAELFQRVQAMQGGEGIAPVVRGGADGASVRSLLAGLAKCPLCGGSMTRVAKGKRSKPVLVCAKAKAGAGCEYVSVHQDAVERTIIGNVGLIAGTMPSGDDTLDGTIANAETARDALGDAIENVLRAIERGEPSPTLTARLRELEGQREAMDAELRELHQRAMTVSTGAVLRRLDELDRLTKADPMDPAKVNAVLRQTFNAVVVDFTSGSLRLEWKQGGETGVTYGWPRERGEDGWKLAG</sequence>
<dbReference type="Pfam" id="PF07508">
    <property type="entry name" value="Recombinase"/>
    <property type="match status" value="1"/>
</dbReference>
<comment type="caution">
    <text evidence="5">The sequence shown here is derived from an EMBL/GenBank/DDBJ whole genome shotgun (WGS) entry which is preliminary data.</text>
</comment>
<dbReference type="Gene3D" id="3.90.1750.20">
    <property type="entry name" value="Putative Large Serine Recombinase, Chain B, Domain 2"/>
    <property type="match status" value="1"/>
</dbReference>
<dbReference type="InterPro" id="IPR006119">
    <property type="entry name" value="Resolv_N"/>
</dbReference>
<accession>A0A4R4D6S8</accession>
<evidence type="ECO:0000313" key="6">
    <source>
        <dbReference type="Proteomes" id="UP000295023"/>
    </source>
</evidence>
<dbReference type="CDD" id="cd00338">
    <property type="entry name" value="Ser_Recombinase"/>
    <property type="match status" value="1"/>
</dbReference>
<dbReference type="PANTHER" id="PTHR30461:SF2">
    <property type="entry name" value="SERINE RECOMBINASE PINE-RELATED"/>
    <property type="match status" value="1"/>
</dbReference>
<dbReference type="PROSITE" id="PS51737">
    <property type="entry name" value="RECOMBINASE_DNA_BIND"/>
    <property type="match status" value="1"/>
</dbReference>
<evidence type="ECO:0000313" key="5">
    <source>
        <dbReference type="EMBL" id="TCZ55429.1"/>
    </source>
</evidence>
<keyword evidence="6" id="KW-1185">Reference proteome</keyword>
<evidence type="ECO:0000256" key="2">
    <source>
        <dbReference type="ARBA" id="ARBA00023172"/>
    </source>
</evidence>
<gene>
    <name evidence="5" type="ORF">EXY23_21700</name>
</gene>
<dbReference type="SMART" id="SM00857">
    <property type="entry name" value="Resolvase"/>
    <property type="match status" value="1"/>
</dbReference>
<dbReference type="Gene3D" id="3.40.50.1390">
    <property type="entry name" value="Resolvase, N-terminal catalytic domain"/>
    <property type="match status" value="1"/>
</dbReference>
<feature type="domain" description="Recombinase" evidence="4">
    <location>
        <begin position="175"/>
        <end position="302"/>
    </location>
</feature>
<dbReference type="InterPro" id="IPR038109">
    <property type="entry name" value="DNA_bind_recomb_sf"/>
</dbReference>